<dbReference type="AlphaFoldDB" id="A0A811K8T3"/>
<organism evidence="2 3">
    <name type="scientific">Bursaphelenchus okinawaensis</name>
    <dbReference type="NCBI Taxonomy" id="465554"/>
    <lineage>
        <taxon>Eukaryota</taxon>
        <taxon>Metazoa</taxon>
        <taxon>Ecdysozoa</taxon>
        <taxon>Nematoda</taxon>
        <taxon>Chromadorea</taxon>
        <taxon>Rhabditida</taxon>
        <taxon>Tylenchina</taxon>
        <taxon>Tylenchomorpha</taxon>
        <taxon>Aphelenchoidea</taxon>
        <taxon>Aphelenchoididae</taxon>
        <taxon>Bursaphelenchus</taxon>
    </lineage>
</organism>
<dbReference type="Proteomes" id="UP000614601">
    <property type="component" value="Unassembled WGS sequence"/>
</dbReference>
<gene>
    <name evidence="2" type="ORF">BOKJ2_LOCUS4069</name>
</gene>
<evidence type="ECO:0000313" key="3">
    <source>
        <dbReference type="Proteomes" id="UP000614601"/>
    </source>
</evidence>
<evidence type="ECO:0000256" key="1">
    <source>
        <dbReference type="SAM" id="MobiDB-lite"/>
    </source>
</evidence>
<dbReference type="Proteomes" id="UP000783686">
    <property type="component" value="Unassembled WGS sequence"/>
</dbReference>
<comment type="caution">
    <text evidence="2">The sequence shown here is derived from an EMBL/GenBank/DDBJ whole genome shotgun (WGS) entry which is preliminary data.</text>
</comment>
<keyword evidence="3" id="KW-1185">Reference proteome</keyword>
<feature type="compositionally biased region" description="Polar residues" evidence="1">
    <location>
        <begin position="17"/>
        <end position="42"/>
    </location>
</feature>
<protein>
    <submittedName>
        <fullName evidence="2">Uncharacterized protein</fullName>
    </submittedName>
</protein>
<accession>A0A811K8T3</accession>
<dbReference type="EMBL" id="CAJFCW020000002">
    <property type="protein sequence ID" value="CAG9095207.1"/>
    <property type="molecule type" value="Genomic_DNA"/>
</dbReference>
<dbReference type="EMBL" id="CAJFDH010000002">
    <property type="protein sequence ID" value="CAD5212171.1"/>
    <property type="molecule type" value="Genomic_DNA"/>
</dbReference>
<feature type="region of interest" description="Disordered" evidence="1">
    <location>
        <begin position="1"/>
        <end position="56"/>
    </location>
</feature>
<proteinExistence type="predicted"/>
<evidence type="ECO:0000313" key="2">
    <source>
        <dbReference type="EMBL" id="CAD5212171.1"/>
    </source>
</evidence>
<feature type="region of interest" description="Disordered" evidence="1">
    <location>
        <begin position="69"/>
        <end position="94"/>
    </location>
</feature>
<sequence length="259" mass="31071">MKANDVLTPFVEKKRSQQLPQSQAAANFQSQPSLNACQASSSNKEDGAQAKQGLSLDQLRLEEEKRVLKEEQRSLEEREENLKREEHEQQERERKIKEREMELLRKQEEVQRFLMEKEKELERERVQVLEYEQQRREELRQLEEQLKESLGQQHRPEREEFLVQYKETMRNKMKDVGIQWGKRNLSKFFERIAYSQKDTLGLIEWMGIMDTILDMRCVSQDIEPGCRTESMELALGMFTDWVNSLSKEEVQNYWSEHIK</sequence>
<name>A0A811K8T3_9BILA</name>
<reference evidence="2" key="1">
    <citation type="submission" date="2020-09" db="EMBL/GenBank/DDBJ databases">
        <authorList>
            <person name="Kikuchi T."/>
        </authorList>
    </citation>
    <scope>NUCLEOTIDE SEQUENCE</scope>
    <source>
        <strain evidence="2">SH1</strain>
    </source>
</reference>